<keyword evidence="2" id="KW-1185">Reference proteome</keyword>
<evidence type="ECO:0000313" key="2">
    <source>
        <dbReference type="Proteomes" id="UP000499080"/>
    </source>
</evidence>
<comment type="caution">
    <text evidence="1">The sequence shown here is derived from an EMBL/GenBank/DDBJ whole genome shotgun (WGS) entry which is preliminary data.</text>
</comment>
<name>A0A4Y2IPR7_ARAVE</name>
<gene>
    <name evidence="1" type="ORF">AVEN_190044_1</name>
</gene>
<reference evidence="1 2" key="1">
    <citation type="journal article" date="2019" name="Sci. Rep.">
        <title>Orb-weaving spider Araneus ventricosus genome elucidates the spidroin gene catalogue.</title>
        <authorList>
            <person name="Kono N."/>
            <person name="Nakamura H."/>
            <person name="Ohtoshi R."/>
            <person name="Moran D.A.P."/>
            <person name="Shinohara A."/>
            <person name="Yoshida Y."/>
            <person name="Fujiwara M."/>
            <person name="Mori M."/>
            <person name="Tomita M."/>
            <person name="Arakawa K."/>
        </authorList>
    </citation>
    <scope>NUCLEOTIDE SEQUENCE [LARGE SCALE GENOMIC DNA]</scope>
</reference>
<organism evidence="1 2">
    <name type="scientific">Araneus ventricosus</name>
    <name type="common">Orbweaver spider</name>
    <name type="synonym">Epeira ventricosa</name>
    <dbReference type="NCBI Taxonomy" id="182803"/>
    <lineage>
        <taxon>Eukaryota</taxon>
        <taxon>Metazoa</taxon>
        <taxon>Ecdysozoa</taxon>
        <taxon>Arthropoda</taxon>
        <taxon>Chelicerata</taxon>
        <taxon>Arachnida</taxon>
        <taxon>Araneae</taxon>
        <taxon>Araneomorphae</taxon>
        <taxon>Entelegynae</taxon>
        <taxon>Araneoidea</taxon>
        <taxon>Araneidae</taxon>
        <taxon>Araneus</taxon>
    </lineage>
</organism>
<sequence>DALELCNWLFLRYCAVSEIGSLIQQFATWWRCKLSPPVATLLYVDTNFMTVTAVVLKLSWVKKTEDYILHVKWADEEEVYAFVAVDIFIHFTLSHDSREKREFKLMRSEEQ</sequence>
<dbReference type="AlphaFoldDB" id="A0A4Y2IPR7"/>
<feature type="non-terminal residue" evidence="1">
    <location>
        <position position="1"/>
    </location>
</feature>
<accession>A0A4Y2IPR7</accession>
<dbReference type="Proteomes" id="UP000499080">
    <property type="component" value="Unassembled WGS sequence"/>
</dbReference>
<evidence type="ECO:0000313" key="1">
    <source>
        <dbReference type="EMBL" id="GBM79655.1"/>
    </source>
</evidence>
<dbReference type="EMBL" id="BGPR01107443">
    <property type="protein sequence ID" value="GBM79655.1"/>
    <property type="molecule type" value="Genomic_DNA"/>
</dbReference>
<proteinExistence type="predicted"/>
<protein>
    <submittedName>
        <fullName evidence="1">Uncharacterized protein</fullName>
    </submittedName>
</protein>